<dbReference type="Proteomes" id="UP000001064">
    <property type="component" value="Unassembled WGS sequence"/>
</dbReference>
<dbReference type="GeneID" id="10511157"/>
<keyword evidence="2" id="KW-1185">Reference proteome</keyword>
<dbReference type="InParanoid" id="F1A631"/>
<gene>
    <name evidence="1" type="ORF">DICPUDRAFT_160292</name>
</gene>
<dbReference type="EMBL" id="GL871670">
    <property type="protein sequence ID" value="EGC28348.1"/>
    <property type="molecule type" value="Genomic_DNA"/>
</dbReference>
<sequence>MMNFPTVYKPISGPIGANRGVIKYNTGSGGGSVGSNDNSGATKGYILIKFIKY</sequence>
<dbReference type="AlphaFoldDB" id="F1A631"/>
<accession>F1A631</accession>
<reference evidence="2" key="1">
    <citation type="journal article" date="2011" name="Genome Biol.">
        <title>Comparative genomics of the social amoebae Dictyostelium discoideum and Dictyostelium purpureum.</title>
        <authorList>
            <consortium name="US DOE Joint Genome Institute (JGI-PGF)"/>
            <person name="Sucgang R."/>
            <person name="Kuo A."/>
            <person name="Tian X."/>
            <person name="Salerno W."/>
            <person name="Parikh A."/>
            <person name="Feasley C.L."/>
            <person name="Dalin E."/>
            <person name="Tu H."/>
            <person name="Huang E."/>
            <person name="Barry K."/>
            <person name="Lindquist E."/>
            <person name="Shapiro H."/>
            <person name="Bruce D."/>
            <person name="Schmutz J."/>
            <person name="Salamov A."/>
            <person name="Fey P."/>
            <person name="Gaudet P."/>
            <person name="Anjard C."/>
            <person name="Babu M.M."/>
            <person name="Basu S."/>
            <person name="Bushmanova Y."/>
            <person name="van der Wel H."/>
            <person name="Katoh-Kurasawa M."/>
            <person name="Dinh C."/>
            <person name="Coutinho P.M."/>
            <person name="Saito T."/>
            <person name="Elias M."/>
            <person name="Schaap P."/>
            <person name="Kay R.R."/>
            <person name="Henrissat B."/>
            <person name="Eichinger L."/>
            <person name="Rivero F."/>
            <person name="Putnam N.H."/>
            <person name="West C.M."/>
            <person name="Loomis W.F."/>
            <person name="Chisholm R.L."/>
            <person name="Shaulsky G."/>
            <person name="Strassmann J.E."/>
            <person name="Queller D.C."/>
            <person name="Kuspa A."/>
            <person name="Grigoriev I.V."/>
        </authorList>
    </citation>
    <scope>NUCLEOTIDE SEQUENCE [LARGE SCALE GENOMIC DNA]</scope>
    <source>
        <strain evidence="2">QSDP1</strain>
    </source>
</reference>
<proteinExistence type="predicted"/>
<protein>
    <submittedName>
        <fullName evidence="1">Uncharacterized protein</fullName>
    </submittedName>
</protein>
<name>F1A631_DICPU</name>
<evidence type="ECO:0000313" key="2">
    <source>
        <dbReference type="Proteomes" id="UP000001064"/>
    </source>
</evidence>
<organism evidence="1 2">
    <name type="scientific">Dictyostelium purpureum</name>
    <name type="common">Slime mold</name>
    <dbReference type="NCBI Taxonomy" id="5786"/>
    <lineage>
        <taxon>Eukaryota</taxon>
        <taxon>Amoebozoa</taxon>
        <taxon>Evosea</taxon>
        <taxon>Eumycetozoa</taxon>
        <taxon>Dictyostelia</taxon>
        <taxon>Dictyosteliales</taxon>
        <taxon>Dictyosteliaceae</taxon>
        <taxon>Dictyostelium</taxon>
    </lineage>
</organism>
<dbReference type="VEuPathDB" id="AmoebaDB:DICPUDRAFT_160292"/>
<dbReference type="KEGG" id="dpp:DICPUDRAFT_160292"/>
<dbReference type="RefSeq" id="XP_003295125.1">
    <property type="nucleotide sequence ID" value="XM_003295077.1"/>
</dbReference>
<evidence type="ECO:0000313" key="1">
    <source>
        <dbReference type="EMBL" id="EGC28348.1"/>
    </source>
</evidence>